<evidence type="ECO:0000313" key="2">
    <source>
        <dbReference type="EMBL" id="ODN41943.1"/>
    </source>
</evidence>
<dbReference type="EMBL" id="MDTU01000001">
    <property type="protein sequence ID" value="ODN41943.1"/>
    <property type="molecule type" value="Genomic_DNA"/>
</dbReference>
<dbReference type="InterPro" id="IPR039536">
    <property type="entry name" value="TetR_C_Proteobacteria"/>
</dbReference>
<gene>
    <name evidence="2" type="ORF">BGC07_01900</name>
</gene>
<feature type="domain" description="Transcriptional regulator TetR C-terminal Proteobacteria type" evidence="1">
    <location>
        <begin position="2"/>
        <end position="66"/>
    </location>
</feature>
<name>A0ABX3A0G2_9GAMM</name>
<organism evidence="2 3">
    <name type="scientific">Piscirickettsia litoralis</name>
    <dbReference type="NCBI Taxonomy" id="1891921"/>
    <lineage>
        <taxon>Bacteria</taxon>
        <taxon>Pseudomonadati</taxon>
        <taxon>Pseudomonadota</taxon>
        <taxon>Gammaproteobacteria</taxon>
        <taxon>Thiotrichales</taxon>
        <taxon>Piscirickettsiaceae</taxon>
        <taxon>Piscirickettsia</taxon>
    </lineage>
</organism>
<dbReference type="Pfam" id="PF14246">
    <property type="entry name" value="TetR_C_7"/>
    <property type="match status" value="1"/>
</dbReference>
<keyword evidence="3" id="KW-1185">Reference proteome</keyword>
<reference evidence="2 3" key="1">
    <citation type="submission" date="2016-08" db="EMBL/GenBank/DDBJ databases">
        <title>Draft genome sequence of Candidatus Piscirickettsia litoralis, from seawater.</title>
        <authorList>
            <person name="Wan X."/>
            <person name="Lee A.J."/>
            <person name="Hou S."/>
            <person name="Donachie S.P."/>
        </authorList>
    </citation>
    <scope>NUCLEOTIDE SEQUENCE [LARGE SCALE GENOMIC DNA]</scope>
    <source>
        <strain evidence="2 3">Y2</strain>
    </source>
</reference>
<proteinExistence type="predicted"/>
<dbReference type="Gene3D" id="1.10.357.10">
    <property type="entry name" value="Tetracycline Repressor, domain 2"/>
    <property type="match status" value="1"/>
</dbReference>
<protein>
    <recommendedName>
        <fullName evidence="1">Transcriptional regulator TetR C-terminal Proteobacteria type domain-containing protein</fullName>
    </recommendedName>
</protein>
<sequence length="67" mass="7917">MDYFKIQVKKKRLKIDHIEIATSQFIGLTKEHLYWPVMLGFSKKPSSAEQEETIQQAISLFLTQYKI</sequence>
<accession>A0ABX3A0G2</accession>
<dbReference type="Proteomes" id="UP000094329">
    <property type="component" value="Unassembled WGS sequence"/>
</dbReference>
<evidence type="ECO:0000259" key="1">
    <source>
        <dbReference type="Pfam" id="PF14246"/>
    </source>
</evidence>
<comment type="caution">
    <text evidence="2">The sequence shown here is derived from an EMBL/GenBank/DDBJ whole genome shotgun (WGS) entry which is preliminary data.</text>
</comment>
<evidence type="ECO:0000313" key="3">
    <source>
        <dbReference type="Proteomes" id="UP000094329"/>
    </source>
</evidence>